<dbReference type="GO" id="GO:0005829">
    <property type="term" value="C:cytosol"/>
    <property type="evidence" value="ECO:0007669"/>
    <property type="project" value="TreeGrafter"/>
</dbReference>
<dbReference type="InterPro" id="IPR009006">
    <property type="entry name" value="Ala_racemase/Decarboxylase_C"/>
</dbReference>
<evidence type="ECO:0000259" key="4">
    <source>
        <dbReference type="SMART" id="SM01005"/>
    </source>
</evidence>
<dbReference type="SUPFAM" id="SSF51419">
    <property type="entry name" value="PLP-binding barrel"/>
    <property type="match status" value="1"/>
</dbReference>
<dbReference type="NCBIfam" id="TIGR00492">
    <property type="entry name" value="alr"/>
    <property type="match status" value="1"/>
</dbReference>
<dbReference type="InterPro" id="IPR000821">
    <property type="entry name" value="Ala_racemase"/>
</dbReference>
<dbReference type="HAMAP" id="MF_01201">
    <property type="entry name" value="Ala_racemase"/>
    <property type="match status" value="1"/>
</dbReference>
<dbReference type="Gene3D" id="3.20.20.10">
    <property type="entry name" value="Alanine racemase"/>
    <property type="match status" value="1"/>
</dbReference>
<dbReference type="CDD" id="cd00430">
    <property type="entry name" value="PLPDE_III_AR"/>
    <property type="match status" value="1"/>
</dbReference>
<gene>
    <name evidence="5" type="ORF">MNBD_NITROSPIRAE01-920</name>
</gene>
<dbReference type="InterPro" id="IPR001608">
    <property type="entry name" value="Ala_racemase_N"/>
</dbReference>
<dbReference type="InterPro" id="IPR020622">
    <property type="entry name" value="Ala_racemase_pyridoxalP-BS"/>
</dbReference>
<dbReference type="AlphaFoldDB" id="A0A3B1CRC9"/>
<proteinExistence type="inferred from homology"/>
<organism evidence="5">
    <name type="scientific">hydrothermal vent metagenome</name>
    <dbReference type="NCBI Taxonomy" id="652676"/>
    <lineage>
        <taxon>unclassified sequences</taxon>
        <taxon>metagenomes</taxon>
        <taxon>ecological metagenomes</taxon>
    </lineage>
</organism>
<evidence type="ECO:0000256" key="2">
    <source>
        <dbReference type="ARBA" id="ARBA00022898"/>
    </source>
</evidence>
<accession>A0A3B1CRC9</accession>
<dbReference type="Gene3D" id="2.40.37.10">
    <property type="entry name" value="Lyase, Ornithine Decarboxylase, Chain A, domain 1"/>
    <property type="match status" value="1"/>
</dbReference>
<dbReference type="GO" id="GO:0030632">
    <property type="term" value="P:D-alanine biosynthetic process"/>
    <property type="evidence" value="ECO:0007669"/>
    <property type="project" value="TreeGrafter"/>
</dbReference>
<dbReference type="PANTHER" id="PTHR30511:SF0">
    <property type="entry name" value="ALANINE RACEMASE, CATABOLIC-RELATED"/>
    <property type="match status" value="1"/>
</dbReference>
<dbReference type="GO" id="GO:0030170">
    <property type="term" value="F:pyridoxal phosphate binding"/>
    <property type="evidence" value="ECO:0007669"/>
    <property type="project" value="TreeGrafter"/>
</dbReference>
<dbReference type="PRINTS" id="PR00992">
    <property type="entry name" value="ALARACEMASE"/>
</dbReference>
<dbReference type="InterPro" id="IPR029066">
    <property type="entry name" value="PLP-binding_barrel"/>
</dbReference>
<evidence type="ECO:0000256" key="3">
    <source>
        <dbReference type="ARBA" id="ARBA00023235"/>
    </source>
</evidence>
<comment type="cofactor">
    <cofactor evidence="1">
        <name>pyridoxal 5'-phosphate</name>
        <dbReference type="ChEBI" id="CHEBI:597326"/>
    </cofactor>
</comment>
<dbReference type="SUPFAM" id="SSF50621">
    <property type="entry name" value="Alanine racemase C-terminal domain-like"/>
    <property type="match status" value="1"/>
</dbReference>
<dbReference type="InterPro" id="IPR011079">
    <property type="entry name" value="Ala_racemase_C"/>
</dbReference>
<reference evidence="5" key="1">
    <citation type="submission" date="2018-06" db="EMBL/GenBank/DDBJ databases">
        <authorList>
            <person name="Zhirakovskaya E."/>
        </authorList>
    </citation>
    <scope>NUCLEOTIDE SEQUENCE</scope>
</reference>
<protein>
    <submittedName>
        <fullName evidence="5">Alanine racemase</fullName>
        <ecNumber evidence="5">5.1.1.1</ecNumber>
    </submittedName>
</protein>
<dbReference type="EMBL" id="UOGF01000016">
    <property type="protein sequence ID" value="VAX26558.1"/>
    <property type="molecule type" value="Genomic_DNA"/>
</dbReference>
<dbReference type="PROSITE" id="PS00395">
    <property type="entry name" value="ALANINE_RACEMASE"/>
    <property type="match status" value="1"/>
</dbReference>
<dbReference type="EC" id="5.1.1.1" evidence="5"/>
<dbReference type="Pfam" id="PF01168">
    <property type="entry name" value="Ala_racemase_N"/>
    <property type="match status" value="1"/>
</dbReference>
<name>A0A3B1CRC9_9ZZZZ</name>
<feature type="domain" description="Alanine racemase C-terminal" evidence="4">
    <location>
        <begin position="246"/>
        <end position="374"/>
    </location>
</feature>
<dbReference type="GO" id="GO:0008784">
    <property type="term" value="F:alanine racemase activity"/>
    <property type="evidence" value="ECO:0007669"/>
    <property type="project" value="UniProtKB-EC"/>
</dbReference>
<dbReference type="FunFam" id="3.20.20.10:FF:000002">
    <property type="entry name" value="Alanine racemase"/>
    <property type="match status" value="1"/>
</dbReference>
<keyword evidence="3 5" id="KW-0413">Isomerase</keyword>
<keyword evidence="2" id="KW-0663">Pyridoxal phosphate</keyword>
<sequence length="374" mass="40824">MSPSKHASSFAEISLSALKENLRQVQIQAENTPILAIVKANAYGHGAVPITQFLSQQKDKIKMFGVAFFEEGLALRSAGIRDPILILTGCMPEQIPDMIAEELTPVIFDVQTLEAINTAAIKQEKPVKIHLKIDTGMGRLGIRPEAVRAFMLKVLSCPSVTLEGILSHFAEADLKDLSFAQKQLSRLQTILEDFTDKGLNVPYCHLANSAGIFQLKSAQLDCVRPGIMLYGYSPLEEAIPHKLTPIMQVKARIITLKTVPKGTPISYGRTFITKRKSRIATVAIGYADGYPLSLSNRGMMIAKGKLVPVTGRVCMDMCMLDVSDAPPLTIGDYVTVIGSEGSTSMWAQQVASLAKTHVYEILCGIGSRVKRCYV</sequence>
<dbReference type="Pfam" id="PF00842">
    <property type="entry name" value="Ala_racemase_C"/>
    <property type="match status" value="1"/>
</dbReference>
<dbReference type="SMART" id="SM01005">
    <property type="entry name" value="Ala_racemase_C"/>
    <property type="match status" value="1"/>
</dbReference>
<evidence type="ECO:0000313" key="5">
    <source>
        <dbReference type="EMBL" id="VAX26558.1"/>
    </source>
</evidence>
<dbReference type="PANTHER" id="PTHR30511">
    <property type="entry name" value="ALANINE RACEMASE"/>
    <property type="match status" value="1"/>
</dbReference>
<evidence type="ECO:0000256" key="1">
    <source>
        <dbReference type="ARBA" id="ARBA00001933"/>
    </source>
</evidence>